<dbReference type="Pfam" id="PF05056">
    <property type="entry name" value="DUF674"/>
    <property type="match status" value="2"/>
</dbReference>
<dbReference type="PANTHER" id="PTHR33103:SF96">
    <property type="entry name" value="OS01G0153900 PROTEIN"/>
    <property type="match status" value="1"/>
</dbReference>
<dbReference type="PANTHER" id="PTHR33103">
    <property type="entry name" value="OS01G0153900 PROTEIN"/>
    <property type="match status" value="1"/>
</dbReference>
<dbReference type="AlphaFoldDB" id="A0A2K2D683"/>
<feature type="compositionally biased region" description="Basic and acidic residues" evidence="1">
    <location>
        <begin position="1"/>
        <end position="29"/>
    </location>
</feature>
<dbReference type="Proteomes" id="UP000008810">
    <property type="component" value="Chromosome 2"/>
</dbReference>
<evidence type="ECO:0000313" key="2">
    <source>
        <dbReference type="EMBL" id="PNT69792.1"/>
    </source>
</evidence>
<reference evidence="2 3" key="1">
    <citation type="journal article" date="2010" name="Nature">
        <title>Genome sequencing and analysis of the model grass Brachypodium distachyon.</title>
        <authorList>
            <consortium name="International Brachypodium Initiative"/>
        </authorList>
    </citation>
    <scope>NUCLEOTIDE SEQUENCE [LARGE SCALE GENOMIC DNA]</scope>
    <source>
        <strain evidence="2 3">Bd21</strain>
    </source>
</reference>
<keyword evidence="4" id="KW-1185">Reference proteome</keyword>
<evidence type="ECO:0000313" key="3">
    <source>
        <dbReference type="EnsemblPlants" id="PNT69792"/>
    </source>
</evidence>
<sequence length="218" mass="24093">MAPMRDSEYSEDWEKMRQRQQRNDLREENTVQIPRRSELSTADRCTTHMLSPVTSLESIKMATQSSLKDGFHKQLSQHQSFSQSKMATPITTTSTAALSMKLLVDTKAERVLFAEASEEAVDFLLSILTLPVGTGADNEGFVRGIVTYTVMDDLKVTPMSAISSVTLLTSCGVKDLSVLQEKTVQVGYNEGLEILKASLQSKTVLTDVFLANKHPCNA</sequence>
<evidence type="ECO:0000256" key="1">
    <source>
        <dbReference type="SAM" id="MobiDB-lite"/>
    </source>
</evidence>
<dbReference type="Gramene" id="PNT69792">
    <property type="protein sequence ID" value="PNT69792"/>
    <property type="gene ID" value="BRADI_2g00461v3"/>
</dbReference>
<gene>
    <name evidence="2" type="ORF">BRADI_2g00461v3</name>
</gene>
<dbReference type="EnsemblPlants" id="PNT69792">
    <property type="protein sequence ID" value="PNT69792"/>
    <property type="gene ID" value="BRADI_2g00461v3"/>
</dbReference>
<proteinExistence type="predicted"/>
<dbReference type="InterPro" id="IPR007750">
    <property type="entry name" value="DUF674"/>
</dbReference>
<protein>
    <submittedName>
        <fullName evidence="2 3">Uncharacterized protein</fullName>
    </submittedName>
</protein>
<reference evidence="3" key="3">
    <citation type="submission" date="2018-08" db="UniProtKB">
        <authorList>
            <consortium name="EnsemblPlants"/>
        </authorList>
    </citation>
    <scope>IDENTIFICATION</scope>
    <source>
        <strain evidence="3">cv. Bd21</strain>
    </source>
</reference>
<name>A0A2K2D683_BRADI</name>
<reference evidence="2" key="2">
    <citation type="submission" date="2017-06" db="EMBL/GenBank/DDBJ databases">
        <title>WGS assembly of Brachypodium distachyon.</title>
        <authorList>
            <consortium name="The International Brachypodium Initiative"/>
            <person name="Lucas S."/>
            <person name="Harmon-Smith M."/>
            <person name="Lail K."/>
            <person name="Tice H."/>
            <person name="Grimwood J."/>
            <person name="Bruce D."/>
            <person name="Barry K."/>
            <person name="Shu S."/>
            <person name="Lindquist E."/>
            <person name="Wang M."/>
            <person name="Pitluck S."/>
            <person name="Vogel J.P."/>
            <person name="Garvin D.F."/>
            <person name="Mockler T.C."/>
            <person name="Schmutz J."/>
            <person name="Rokhsar D."/>
            <person name="Bevan M.W."/>
        </authorList>
    </citation>
    <scope>NUCLEOTIDE SEQUENCE</scope>
    <source>
        <strain evidence="2">Bd21</strain>
    </source>
</reference>
<dbReference type="InParanoid" id="A0A2K2D683"/>
<dbReference type="STRING" id="15368.A0A2K2D683"/>
<dbReference type="EMBL" id="CM000881">
    <property type="protein sequence ID" value="PNT69792.1"/>
    <property type="molecule type" value="Genomic_DNA"/>
</dbReference>
<accession>A0A2K2D683</accession>
<organism evidence="2">
    <name type="scientific">Brachypodium distachyon</name>
    <name type="common">Purple false brome</name>
    <name type="synonym">Trachynia distachya</name>
    <dbReference type="NCBI Taxonomy" id="15368"/>
    <lineage>
        <taxon>Eukaryota</taxon>
        <taxon>Viridiplantae</taxon>
        <taxon>Streptophyta</taxon>
        <taxon>Embryophyta</taxon>
        <taxon>Tracheophyta</taxon>
        <taxon>Spermatophyta</taxon>
        <taxon>Magnoliopsida</taxon>
        <taxon>Liliopsida</taxon>
        <taxon>Poales</taxon>
        <taxon>Poaceae</taxon>
        <taxon>BOP clade</taxon>
        <taxon>Pooideae</taxon>
        <taxon>Stipodae</taxon>
        <taxon>Brachypodieae</taxon>
        <taxon>Brachypodium</taxon>
    </lineage>
</organism>
<feature type="region of interest" description="Disordered" evidence="1">
    <location>
        <begin position="1"/>
        <end position="30"/>
    </location>
</feature>
<dbReference type="OrthoDB" id="2014278at2759"/>
<evidence type="ECO:0000313" key="4">
    <source>
        <dbReference type="Proteomes" id="UP000008810"/>
    </source>
</evidence>